<comment type="caution">
    <text evidence="2">The sequence shown here is derived from an EMBL/GenBank/DDBJ whole genome shotgun (WGS) entry which is preliminary data.</text>
</comment>
<protein>
    <recommendedName>
        <fullName evidence="4">MucB/RseB N-terminal domain-containing protein</fullName>
    </recommendedName>
</protein>
<keyword evidence="3" id="KW-1185">Reference proteome</keyword>
<gene>
    <name evidence="2" type="ORF">HNQ01_003690</name>
</gene>
<evidence type="ECO:0000313" key="2">
    <source>
        <dbReference type="EMBL" id="NRT57927.1"/>
    </source>
</evidence>
<dbReference type="EMBL" id="JABSNM010000021">
    <property type="protein sequence ID" value="NRT57927.1"/>
    <property type="molecule type" value="Genomic_DNA"/>
</dbReference>
<reference evidence="2 3" key="1">
    <citation type="submission" date="2020-05" db="EMBL/GenBank/DDBJ databases">
        <title>Genomic Encyclopedia of Type Strains, Phase IV (KMG-V): Genome sequencing to study the core and pangenomes of soil and plant-associated prokaryotes.</title>
        <authorList>
            <person name="Whitman W."/>
        </authorList>
    </citation>
    <scope>NUCLEOTIDE SEQUENCE [LARGE SCALE GENOMIC DNA]</scope>
    <source>
        <strain evidence="2 3">C29</strain>
    </source>
</reference>
<name>A0ABX2G908_9BURK</name>
<sequence length="154" mass="16341">MTSQSASRQGQATRVAAILLPLLMAALPSGAEPGSSAAAASRALQARLPLWVEHAQLRRLVLGREPGTIWQVRHRGRVAYRVRPLAQTDETLDRLYDERGQPLCPAGPDCVQAAGESGAGLAGLMVWQAPPMATGPLPAGLRGLMRTRLMASTD</sequence>
<proteinExistence type="predicted"/>
<organism evidence="2 3">
    <name type="scientific">Sphaerotilus uruguayifluvii</name>
    <dbReference type="NCBI Taxonomy" id="2735897"/>
    <lineage>
        <taxon>Bacteria</taxon>
        <taxon>Pseudomonadati</taxon>
        <taxon>Pseudomonadota</taxon>
        <taxon>Betaproteobacteria</taxon>
        <taxon>Burkholderiales</taxon>
        <taxon>Sphaerotilaceae</taxon>
        <taxon>Sphaerotilus</taxon>
    </lineage>
</organism>
<evidence type="ECO:0000313" key="3">
    <source>
        <dbReference type="Proteomes" id="UP001516061"/>
    </source>
</evidence>
<dbReference type="Proteomes" id="UP001516061">
    <property type="component" value="Unassembled WGS sequence"/>
</dbReference>
<feature type="signal peptide" evidence="1">
    <location>
        <begin position="1"/>
        <end position="31"/>
    </location>
</feature>
<evidence type="ECO:0000256" key="1">
    <source>
        <dbReference type="SAM" id="SignalP"/>
    </source>
</evidence>
<feature type="chain" id="PRO_5046757710" description="MucB/RseB N-terminal domain-containing protein" evidence="1">
    <location>
        <begin position="32"/>
        <end position="154"/>
    </location>
</feature>
<evidence type="ECO:0008006" key="4">
    <source>
        <dbReference type="Google" id="ProtNLM"/>
    </source>
</evidence>
<dbReference type="RefSeq" id="WP_173806961.1">
    <property type="nucleotide sequence ID" value="NZ_JABSNM010000021.1"/>
</dbReference>
<keyword evidence="1" id="KW-0732">Signal</keyword>
<accession>A0ABX2G908</accession>